<keyword evidence="4 11" id="KW-0436">Ligase</keyword>
<dbReference type="InterPro" id="IPR004101">
    <property type="entry name" value="Mur_ligase_C"/>
</dbReference>
<evidence type="ECO:0000256" key="7">
    <source>
        <dbReference type="ARBA" id="ARBA00022840"/>
    </source>
</evidence>
<dbReference type="PANTHER" id="PTHR11136:SF0">
    <property type="entry name" value="DIHYDROFOLATE SYNTHETASE-RELATED"/>
    <property type="match status" value="1"/>
</dbReference>
<evidence type="ECO:0000256" key="5">
    <source>
        <dbReference type="ARBA" id="ARBA00022723"/>
    </source>
</evidence>
<dbReference type="FunFam" id="3.40.1190.10:FF:000011">
    <property type="entry name" value="Folylpolyglutamate synthase/dihydrofolate synthase"/>
    <property type="match status" value="1"/>
</dbReference>
<evidence type="ECO:0000256" key="10">
    <source>
        <dbReference type="ARBA" id="ARBA00047493"/>
    </source>
</evidence>
<comment type="cofactor">
    <cofactor evidence="1">
        <name>Mg(2+)</name>
        <dbReference type="ChEBI" id="CHEBI:18420"/>
    </cofactor>
</comment>
<dbReference type="InterPro" id="IPR001645">
    <property type="entry name" value="Folylpolyglutamate_synth"/>
</dbReference>
<comment type="catalytic activity">
    <reaction evidence="10">
        <text>(6S)-5,6,7,8-tetrahydrofolyl-(gamma-L-Glu)(n) + L-glutamate + ATP = (6S)-5,6,7,8-tetrahydrofolyl-(gamma-L-Glu)(n+1) + ADP + phosphate + H(+)</text>
        <dbReference type="Rhea" id="RHEA:10580"/>
        <dbReference type="Rhea" id="RHEA-COMP:14738"/>
        <dbReference type="Rhea" id="RHEA-COMP:14740"/>
        <dbReference type="ChEBI" id="CHEBI:15378"/>
        <dbReference type="ChEBI" id="CHEBI:29985"/>
        <dbReference type="ChEBI" id="CHEBI:30616"/>
        <dbReference type="ChEBI" id="CHEBI:43474"/>
        <dbReference type="ChEBI" id="CHEBI:141005"/>
        <dbReference type="ChEBI" id="CHEBI:456216"/>
        <dbReference type="EC" id="6.3.2.17"/>
    </reaction>
</comment>
<dbReference type="PIRSF" id="PIRSF001563">
    <property type="entry name" value="Folylpolyglu_synth"/>
    <property type="match status" value="1"/>
</dbReference>
<evidence type="ECO:0000313" key="13">
    <source>
        <dbReference type="EMBL" id="SHJ95311.1"/>
    </source>
</evidence>
<dbReference type="STRING" id="1121950.SAMN02745243_01818"/>
<dbReference type="Proteomes" id="UP000184301">
    <property type="component" value="Unassembled WGS sequence"/>
</dbReference>
<evidence type="ECO:0000256" key="4">
    <source>
        <dbReference type="ARBA" id="ARBA00022598"/>
    </source>
</evidence>
<dbReference type="NCBIfam" id="TIGR01499">
    <property type="entry name" value="folC"/>
    <property type="match status" value="1"/>
</dbReference>
<name>A0A1M6NHU4_9FIRM</name>
<dbReference type="Gene3D" id="3.40.1190.10">
    <property type="entry name" value="Mur-like, catalytic domain"/>
    <property type="match status" value="1"/>
</dbReference>
<evidence type="ECO:0000256" key="1">
    <source>
        <dbReference type="ARBA" id="ARBA00001946"/>
    </source>
</evidence>
<dbReference type="EMBL" id="FQZY01000023">
    <property type="protein sequence ID" value="SHJ95311.1"/>
    <property type="molecule type" value="Genomic_DNA"/>
</dbReference>
<proteinExistence type="inferred from homology"/>
<evidence type="ECO:0000256" key="8">
    <source>
        <dbReference type="ARBA" id="ARBA00022842"/>
    </source>
</evidence>
<dbReference type="Pfam" id="PF02875">
    <property type="entry name" value="Mur_ligase_C"/>
    <property type="match status" value="1"/>
</dbReference>
<evidence type="ECO:0000256" key="2">
    <source>
        <dbReference type="ARBA" id="ARBA00008276"/>
    </source>
</evidence>
<accession>A0A1M6NHU4</accession>
<keyword evidence="7 11" id="KW-0067">ATP-binding</keyword>
<protein>
    <recommendedName>
        <fullName evidence="3">tetrahydrofolate synthase</fullName>
        <ecNumber evidence="3">6.3.2.17</ecNumber>
    </recommendedName>
    <alternativeName>
        <fullName evidence="9">Tetrahydrofolylpolyglutamate synthase</fullName>
    </alternativeName>
</protein>
<keyword evidence="5" id="KW-0479">Metal-binding</keyword>
<dbReference type="GO" id="GO:0004326">
    <property type="term" value="F:tetrahydrofolylpolyglutamate synthase activity"/>
    <property type="evidence" value="ECO:0007669"/>
    <property type="project" value="UniProtKB-EC"/>
</dbReference>
<dbReference type="GO" id="GO:0008841">
    <property type="term" value="F:dihydrofolate synthase activity"/>
    <property type="evidence" value="ECO:0007669"/>
    <property type="project" value="TreeGrafter"/>
</dbReference>
<dbReference type="InterPro" id="IPR036615">
    <property type="entry name" value="Mur_ligase_C_dom_sf"/>
</dbReference>
<evidence type="ECO:0000256" key="9">
    <source>
        <dbReference type="ARBA" id="ARBA00030592"/>
    </source>
</evidence>
<evidence type="ECO:0000313" key="14">
    <source>
        <dbReference type="Proteomes" id="UP000184301"/>
    </source>
</evidence>
<gene>
    <name evidence="13" type="ORF">SAMN02745243_01818</name>
</gene>
<keyword evidence="14" id="KW-1185">Reference proteome</keyword>
<dbReference type="RefSeq" id="WP_073108874.1">
    <property type="nucleotide sequence ID" value="NZ_FQZY01000023.1"/>
</dbReference>
<organism evidence="13 14">
    <name type="scientific">Hespellia stercorisuis DSM 15480</name>
    <dbReference type="NCBI Taxonomy" id="1121950"/>
    <lineage>
        <taxon>Bacteria</taxon>
        <taxon>Bacillati</taxon>
        <taxon>Bacillota</taxon>
        <taxon>Clostridia</taxon>
        <taxon>Lachnospirales</taxon>
        <taxon>Lachnospiraceae</taxon>
        <taxon>Hespellia</taxon>
    </lineage>
</organism>
<evidence type="ECO:0000256" key="11">
    <source>
        <dbReference type="PIRNR" id="PIRNR001563"/>
    </source>
</evidence>
<feature type="domain" description="Mur ligase C-terminal" evidence="12">
    <location>
        <begin position="298"/>
        <end position="415"/>
    </location>
</feature>
<dbReference type="PANTHER" id="PTHR11136">
    <property type="entry name" value="FOLYLPOLYGLUTAMATE SYNTHASE-RELATED"/>
    <property type="match status" value="1"/>
</dbReference>
<keyword evidence="8" id="KW-0460">Magnesium</keyword>
<keyword evidence="6 11" id="KW-0547">Nucleotide-binding</keyword>
<evidence type="ECO:0000256" key="3">
    <source>
        <dbReference type="ARBA" id="ARBA00013025"/>
    </source>
</evidence>
<dbReference type="GO" id="GO:0046872">
    <property type="term" value="F:metal ion binding"/>
    <property type="evidence" value="ECO:0007669"/>
    <property type="project" value="UniProtKB-KW"/>
</dbReference>
<dbReference type="SUPFAM" id="SSF53244">
    <property type="entry name" value="MurD-like peptide ligases, peptide-binding domain"/>
    <property type="match status" value="1"/>
</dbReference>
<evidence type="ECO:0000256" key="6">
    <source>
        <dbReference type="ARBA" id="ARBA00022741"/>
    </source>
</evidence>
<dbReference type="AlphaFoldDB" id="A0A1M6NHU4"/>
<sequence length="435" mass="48743">MKYEDIVTYISDIPKFTKKNNPDHTKRFLELLGSPQENRKILHVAGTNGKGSVCVYLEAMLRAEGQTTGLFISPHLVKMNERIIVNGQQISDEQFIDAFEDTMDAVRRLETEGFSHPTFFEFLFGMAMRTFAKADVSCIVLETGLGGRLDATNVCEHPVLTLIASIGLDHTEYLGTTLEQIAWEKAGIIKPGVPCLYSEGEKESNQVIEKRAESLQSPCRKIAKSAFEILEIKDKHIAFSCVSDYYEDTIWTLDNIGVYQPANAMLALEGMRCLAGEQVDTGRLHVWRDALAAVHWEGRMEEILPRFYVDGAHNVNAVRGFADSVPDGGAQSVILFSAVQDKNYEEMISCLCENVQADEYIVTTIADKRRTKAQELGDVFCRYTDKPVSVKEALPEAFHYARKIQGERTVYCLGSLYLTGMLKALVEESQEDSYA</sequence>
<dbReference type="InterPro" id="IPR036565">
    <property type="entry name" value="Mur-like_cat_sf"/>
</dbReference>
<dbReference type="OrthoDB" id="9809356at2"/>
<dbReference type="GO" id="GO:0005524">
    <property type="term" value="F:ATP binding"/>
    <property type="evidence" value="ECO:0007669"/>
    <property type="project" value="UniProtKB-KW"/>
</dbReference>
<dbReference type="Gene3D" id="3.90.190.20">
    <property type="entry name" value="Mur ligase, C-terminal domain"/>
    <property type="match status" value="1"/>
</dbReference>
<dbReference type="GO" id="GO:0005737">
    <property type="term" value="C:cytoplasm"/>
    <property type="evidence" value="ECO:0007669"/>
    <property type="project" value="TreeGrafter"/>
</dbReference>
<comment type="similarity">
    <text evidence="2 11">Belongs to the folylpolyglutamate synthase family.</text>
</comment>
<evidence type="ECO:0000259" key="12">
    <source>
        <dbReference type="Pfam" id="PF02875"/>
    </source>
</evidence>
<dbReference type="SUPFAM" id="SSF53623">
    <property type="entry name" value="MurD-like peptide ligases, catalytic domain"/>
    <property type="match status" value="1"/>
</dbReference>
<dbReference type="EC" id="6.3.2.17" evidence="3"/>
<reference evidence="13 14" key="1">
    <citation type="submission" date="2016-11" db="EMBL/GenBank/DDBJ databases">
        <authorList>
            <person name="Jaros S."/>
            <person name="Januszkiewicz K."/>
            <person name="Wedrychowicz H."/>
        </authorList>
    </citation>
    <scope>NUCLEOTIDE SEQUENCE [LARGE SCALE GENOMIC DNA]</scope>
    <source>
        <strain evidence="13 14">DSM 15480</strain>
    </source>
</reference>